<organism evidence="4 5">
    <name type="scientific">Candidatus Galligastranaerophilus intestinavium</name>
    <dbReference type="NCBI Taxonomy" id="2840836"/>
    <lineage>
        <taxon>Bacteria</taxon>
        <taxon>Candidatus Galligastranaerophilus</taxon>
    </lineage>
</organism>
<protein>
    <submittedName>
        <fullName evidence="4">DEAD/DEAH box helicase</fullName>
    </submittedName>
</protein>
<dbReference type="AlphaFoldDB" id="A0A9D1JXR9"/>
<feature type="coiled-coil region" evidence="1">
    <location>
        <begin position="337"/>
        <end position="364"/>
    </location>
</feature>
<dbReference type="InterPro" id="IPR006935">
    <property type="entry name" value="Helicase/UvrB_N"/>
</dbReference>
<keyword evidence="4" id="KW-0347">Helicase</keyword>
<evidence type="ECO:0000256" key="1">
    <source>
        <dbReference type="SAM" id="Coils"/>
    </source>
</evidence>
<dbReference type="GO" id="GO:0043138">
    <property type="term" value="F:3'-5' DNA helicase activity"/>
    <property type="evidence" value="ECO:0007669"/>
    <property type="project" value="TreeGrafter"/>
</dbReference>
<dbReference type="GO" id="GO:0000724">
    <property type="term" value="P:double-strand break repair via homologous recombination"/>
    <property type="evidence" value="ECO:0007669"/>
    <property type="project" value="TreeGrafter"/>
</dbReference>
<evidence type="ECO:0000259" key="3">
    <source>
        <dbReference type="Pfam" id="PF13538"/>
    </source>
</evidence>
<dbReference type="InterPro" id="IPR027417">
    <property type="entry name" value="P-loop_NTPase"/>
</dbReference>
<gene>
    <name evidence="4" type="ORF">IAA86_05330</name>
</gene>
<dbReference type="GO" id="GO:0003677">
    <property type="term" value="F:DNA binding"/>
    <property type="evidence" value="ECO:0007669"/>
    <property type="project" value="InterPro"/>
</dbReference>
<dbReference type="Proteomes" id="UP000886865">
    <property type="component" value="Unassembled WGS sequence"/>
</dbReference>
<dbReference type="InterPro" id="IPR000212">
    <property type="entry name" value="DNA_helicase_UvrD/REP"/>
</dbReference>
<dbReference type="GO" id="GO:0031297">
    <property type="term" value="P:replication fork processing"/>
    <property type="evidence" value="ECO:0007669"/>
    <property type="project" value="TreeGrafter"/>
</dbReference>
<dbReference type="InterPro" id="IPR027785">
    <property type="entry name" value="UvrD-like_helicase_C"/>
</dbReference>
<evidence type="ECO:0000259" key="2">
    <source>
        <dbReference type="Pfam" id="PF04851"/>
    </source>
</evidence>
<evidence type="ECO:0000313" key="5">
    <source>
        <dbReference type="Proteomes" id="UP000886865"/>
    </source>
</evidence>
<dbReference type="Gene3D" id="3.40.50.300">
    <property type="entry name" value="P-loop containing nucleotide triphosphate hydrolases"/>
    <property type="match status" value="2"/>
</dbReference>
<dbReference type="EMBL" id="DVJQ01000045">
    <property type="protein sequence ID" value="HIS74420.1"/>
    <property type="molecule type" value="Genomic_DNA"/>
</dbReference>
<sequence length="737" mass="85642">MSCYAGDLANKGTPSETMVWEKLFQLYKDDKEAILGYKDPSLGKSVDDTPSFIIISKQFGILLIDVIDDEFKHINNDDDDFWVMKDDQNIISRDDVNQNFIYEIENRFKQNKNIRKEYTNLKEKITTFIIFSQNDCYNDIKDINAFDERIKHYSKSVIDELEQEINLLKKDNGITEELYNEIISELDSTNVLNKSTNKPKANHLETMDDYIQKSLEYTFKLDDIQRAIAKQIPDGPQRIRGLAGTGKTVVLCMKAAIAHKMHPDYKILFVFNTKSMINEIKNNISKYYEKETQRGVNWDNLQVLHAWGGAELEGLYSKTCKDLGINRLAFSDVKRYKDGLESIYEDLLKNKDNLKEKYDLVLIDEAQDFPPSFFETIFYLTKEPKRIIWAYDEFQSLKDIRILEPEQMFGKKQNETFNIPNTLINGKYIGEIEKDYALKNSYRNPGYNLMVAHALALGLHRENGIIDALPDKNSWEAIGYQIEQPNKMVFKEGDHMIISRPQETCKNILSKLLADNNRDTTQLIEFKNYENHLQEIEGVANKINNLIKNEGIEPSQIFVITLDTKSSKKTLSALKDELLEKYDIKSIMPGYNYDTGQIFRDPGYITLTTPWKAKGNEANIVFVLNAQMAYTDTSYRNRNALFVSITRSRGWCYISGTGIALTKLSEEANCIIKNNLKFDFIYPDNNTLERNRKKIQQSDYIKEDKINELFDEYEDLLIDKLKNDPDLWEKIQKQIGQ</sequence>
<keyword evidence="4" id="KW-0547">Nucleotide-binding</keyword>
<dbReference type="SUPFAM" id="SSF52540">
    <property type="entry name" value="P-loop containing nucleoside triphosphate hydrolases"/>
    <property type="match status" value="1"/>
</dbReference>
<evidence type="ECO:0000313" key="4">
    <source>
        <dbReference type="EMBL" id="HIS74420.1"/>
    </source>
</evidence>
<proteinExistence type="predicted"/>
<dbReference type="GO" id="GO:0005524">
    <property type="term" value="F:ATP binding"/>
    <property type="evidence" value="ECO:0007669"/>
    <property type="project" value="InterPro"/>
</dbReference>
<keyword evidence="4" id="KW-0067">ATP-binding</keyword>
<dbReference type="PANTHER" id="PTHR11070:SF30">
    <property type="entry name" value="F-BOX DNA HELICASE 1"/>
    <property type="match status" value="1"/>
</dbReference>
<comment type="caution">
    <text evidence="4">The sequence shown here is derived from an EMBL/GenBank/DDBJ whole genome shotgun (WGS) entry which is preliminary data.</text>
</comment>
<dbReference type="PANTHER" id="PTHR11070">
    <property type="entry name" value="UVRD / RECB / PCRA DNA HELICASE FAMILY MEMBER"/>
    <property type="match status" value="1"/>
</dbReference>
<reference evidence="4" key="1">
    <citation type="submission" date="2020-10" db="EMBL/GenBank/DDBJ databases">
        <authorList>
            <person name="Gilroy R."/>
        </authorList>
    </citation>
    <scope>NUCLEOTIDE SEQUENCE</scope>
    <source>
        <strain evidence="4">CHK152-2871</strain>
    </source>
</reference>
<feature type="domain" description="UvrD-like helicase C-terminal" evidence="3">
    <location>
        <begin position="608"/>
        <end position="654"/>
    </location>
</feature>
<dbReference type="Pfam" id="PF04851">
    <property type="entry name" value="ResIII"/>
    <property type="match status" value="1"/>
</dbReference>
<feature type="domain" description="Helicase/UvrB N-terminal" evidence="2">
    <location>
        <begin position="242"/>
        <end position="376"/>
    </location>
</feature>
<dbReference type="GO" id="GO:0016787">
    <property type="term" value="F:hydrolase activity"/>
    <property type="evidence" value="ECO:0007669"/>
    <property type="project" value="InterPro"/>
</dbReference>
<reference evidence="4" key="2">
    <citation type="journal article" date="2021" name="PeerJ">
        <title>Extensive microbial diversity within the chicken gut microbiome revealed by metagenomics and culture.</title>
        <authorList>
            <person name="Gilroy R."/>
            <person name="Ravi A."/>
            <person name="Getino M."/>
            <person name="Pursley I."/>
            <person name="Horton D.L."/>
            <person name="Alikhan N.F."/>
            <person name="Baker D."/>
            <person name="Gharbi K."/>
            <person name="Hall N."/>
            <person name="Watson M."/>
            <person name="Adriaenssens E.M."/>
            <person name="Foster-Nyarko E."/>
            <person name="Jarju S."/>
            <person name="Secka A."/>
            <person name="Antonio M."/>
            <person name="Oren A."/>
            <person name="Chaudhuri R.R."/>
            <person name="La Ragione R."/>
            <person name="Hildebrand F."/>
            <person name="Pallen M.J."/>
        </authorList>
    </citation>
    <scope>NUCLEOTIDE SEQUENCE</scope>
    <source>
        <strain evidence="4">CHK152-2871</strain>
    </source>
</reference>
<name>A0A9D1JXR9_9BACT</name>
<keyword evidence="1" id="KW-0175">Coiled coil</keyword>
<dbReference type="Pfam" id="PF13538">
    <property type="entry name" value="UvrD_C_2"/>
    <property type="match status" value="1"/>
</dbReference>
<accession>A0A9D1JXR9</accession>
<keyword evidence="4" id="KW-0378">Hydrolase</keyword>